<reference evidence="1" key="1">
    <citation type="submission" date="2021-01" db="EMBL/GenBank/DDBJ databases">
        <title>Adiantum capillus-veneris genome.</title>
        <authorList>
            <person name="Fang Y."/>
            <person name="Liao Q."/>
        </authorList>
    </citation>
    <scope>NUCLEOTIDE SEQUENCE</scope>
    <source>
        <strain evidence="1">H3</strain>
        <tissue evidence="1">Leaf</tissue>
    </source>
</reference>
<proteinExistence type="predicted"/>
<keyword evidence="2" id="KW-1185">Reference proteome</keyword>
<dbReference type="Proteomes" id="UP000886520">
    <property type="component" value="Chromosome 8"/>
</dbReference>
<evidence type="ECO:0000313" key="1">
    <source>
        <dbReference type="EMBL" id="KAI5076582.1"/>
    </source>
</evidence>
<organism evidence="1 2">
    <name type="scientific">Adiantum capillus-veneris</name>
    <name type="common">Maidenhair fern</name>
    <dbReference type="NCBI Taxonomy" id="13818"/>
    <lineage>
        <taxon>Eukaryota</taxon>
        <taxon>Viridiplantae</taxon>
        <taxon>Streptophyta</taxon>
        <taxon>Embryophyta</taxon>
        <taxon>Tracheophyta</taxon>
        <taxon>Polypodiopsida</taxon>
        <taxon>Polypodiidae</taxon>
        <taxon>Polypodiales</taxon>
        <taxon>Pteridineae</taxon>
        <taxon>Pteridaceae</taxon>
        <taxon>Vittarioideae</taxon>
        <taxon>Adiantum</taxon>
    </lineage>
</organism>
<sequence>MGEEVRARPRWNLGWKQYGKWGKKDCLFQIIICLHACTEIQHKDVPTLAAMRSCLASISLFLRCDQGFSASTRLAPTCFSSCEEAASRFWLFKRMGNLIAKQQATSRLALGTPPLDSSKSFSACLMDIISGI</sequence>
<dbReference type="AlphaFoldDB" id="A0A9D4ZJX6"/>
<protein>
    <submittedName>
        <fullName evidence="1">Uncharacterized protein</fullName>
    </submittedName>
</protein>
<accession>A0A9D4ZJX6</accession>
<comment type="caution">
    <text evidence="1">The sequence shown here is derived from an EMBL/GenBank/DDBJ whole genome shotgun (WGS) entry which is preliminary data.</text>
</comment>
<dbReference type="EMBL" id="JABFUD020000008">
    <property type="protein sequence ID" value="KAI5076582.1"/>
    <property type="molecule type" value="Genomic_DNA"/>
</dbReference>
<evidence type="ECO:0000313" key="2">
    <source>
        <dbReference type="Proteomes" id="UP000886520"/>
    </source>
</evidence>
<gene>
    <name evidence="1" type="ORF">GOP47_0008647</name>
</gene>
<name>A0A9D4ZJX6_ADICA</name>